<dbReference type="InterPro" id="IPR037185">
    <property type="entry name" value="EmrE-like"/>
</dbReference>
<feature type="transmembrane region" description="Helical" evidence="5">
    <location>
        <begin position="292"/>
        <end position="312"/>
    </location>
</feature>
<feature type="transmembrane region" description="Helical" evidence="5">
    <location>
        <begin position="261"/>
        <end position="285"/>
    </location>
</feature>
<proteinExistence type="predicted"/>
<gene>
    <name evidence="6" type="ORF">LTR25_006517</name>
</gene>
<dbReference type="GO" id="GO:0000139">
    <property type="term" value="C:Golgi membrane"/>
    <property type="evidence" value="ECO:0007669"/>
    <property type="project" value="InterPro"/>
</dbReference>
<dbReference type="SUPFAM" id="SSF103481">
    <property type="entry name" value="Multidrug resistance efflux transporter EmrE"/>
    <property type="match status" value="1"/>
</dbReference>
<dbReference type="GO" id="GO:0015165">
    <property type="term" value="F:pyrimidine nucleotide-sugar transmembrane transporter activity"/>
    <property type="evidence" value="ECO:0007669"/>
    <property type="project" value="InterPro"/>
</dbReference>
<dbReference type="InterPro" id="IPR007271">
    <property type="entry name" value="Nuc_sug_transpt"/>
</dbReference>
<evidence type="ECO:0000256" key="5">
    <source>
        <dbReference type="SAM" id="Phobius"/>
    </source>
</evidence>
<dbReference type="Proteomes" id="UP001345827">
    <property type="component" value="Unassembled WGS sequence"/>
</dbReference>
<dbReference type="PANTHER" id="PTHR10231">
    <property type="entry name" value="NUCLEOTIDE-SUGAR TRANSMEMBRANE TRANSPORTER"/>
    <property type="match status" value="1"/>
</dbReference>
<dbReference type="Pfam" id="PF04142">
    <property type="entry name" value="Nuc_sug_transp"/>
    <property type="match status" value="1"/>
</dbReference>
<sequence>MAADAKIMGLPVKYFALLVLVVQNASLALTMRYSRILPGTRYLTSTAVVLSELLKCIISTCVHLRSQSSSSRAATQDDPVLQSQALSPQTYGLSALVKDVFSLESGFHKALIPAILYTLQNNLQFIAASNLDAAMFQVLYQGKILTTALCAVLLLRQKLSPRKWTALLVLTMGVICVQAPFSSTKATNSSDAGSYFIGILSVGTACLCSGFAGVYFEMILKRTQVSIWVRNIQLSFGCLVIALVGAFVWDGQAIRNGGFFQGYNSVVLLVILLQAGGGLIVAMVIKYADNILKGFATSLSVILSAIASAFLFNFVITGYFLVGAALVLVATNLYGLPDAKPPTTTTAVLKDEEMALESESLVQEFHEDKEDSEERKPTAQ</sequence>
<keyword evidence="3 5" id="KW-1133">Transmembrane helix</keyword>
<evidence type="ECO:0000256" key="2">
    <source>
        <dbReference type="ARBA" id="ARBA00022692"/>
    </source>
</evidence>
<dbReference type="NCBIfam" id="TIGR00803">
    <property type="entry name" value="nst"/>
    <property type="match status" value="1"/>
</dbReference>
<feature type="transmembrane region" description="Helical" evidence="5">
    <location>
        <begin position="228"/>
        <end position="249"/>
    </location>
</feature>
<evidence type="ECO:0000256" key="3">
    <source>
        <dbReference type="ARBA" id="ARBA00022989"/>
    </source>
</evidence>
<evidence type="ECO:0000256" key="4">
    <source>
        <dbReference type="ARBA" id="ARBA00023136"/>
    </source>
</evidence>
<keyword evidence="2 5" id="KW-0812">Transmembrane</keyword>
<evidence type="ECO:0008006" key="8">
    <source>
        <dbReference type="Google" id="ProtNLM"/>
    </source>
</evidence>
<protein>
    <recommendedName>
        <fullName evidence="8">UDP-galactose transporter</fullName>
    </recommendedName>
</protein>
<dbReference type="PIRSF" id="PIRSF005799">
    <property type="entry name" value="UDP-gal_transpt"/>
    <property type="match status" value="1"/>
</dbReference>
<reference evidence="6 7" key="1">
    <citation type="submission" date="2023-06" db="EMBL/GenBank/DDBJ databases">
        <title>Black Yeasts Isolated from many extreme environments.</title>
        <authorList>
            <person name="Coleine C."/>
            <person name="Stajich J.E."/>
            <person name="Selbmann L."/>
        </authorList>
    </citation>
    <scope>NUCLEOTIDE SEQUENCE [LARGE SCALE GENOMIC DNA]</scope>
    <source>
        <strain evidence="6 7">CCFEE 5887</strain>
    </source>
</reference>
<accession>A0AAV9Q2G4</accession>
<feature type="transmembrane region" description="Helical" evidence="5">
    <location>
        <begin position="318"/>
        <end position="336"/>
    </location>
</feature>
<feature type="transmembrane region" description="Helical" evidence="5">
    <location>
        <begin position="193"/>
        <end position="216"/>
    </location>
</feature>
<name>A0AAV9Q2G4_9PEZI</name>
<comment type="caution">
    <text evidence="6">The sequence shown here is derived from an EMBL/GenBank/DDBJ whole genome shotgun (WGS) entry which is preliminary data.</text>
</comment>
<keyword evidence="7" id="KW-1185">Reference proteome</keyword>
<organism evidence="6 7">
    <name type="scientific">Vermiconidia calcicola</name>
    <dbReference type="NCBI Taxonomy" id="1690605"/>
    <lineage>
        <taxon>Eukaryota</taxon>
        <taxon>Fungi</taxon>
        <taxon>Dikarya</taxon>
        <taxon>Ascomycota</taxon>
        <taxon>Pezizomycotina</taxon>
        <taxon>Dothideomycetes</taxon>
        <taxon>Dothideomycetidae</taxon>
        <taxon>Mycosphaerellales</taxon>
        <taxon>Extremaceae</taxon>
        <taxon>Vermiconidia</taxon>
    </lineage>
</organism>
<evidence type="ECO:0000313" key="6">
    <source>
        <dbReference type="EMBL" id="KAK5534485.1"/>
    </source>
</evidence>
<feature type="transmembrane region" description="Helical" evidence="5">
    <location>
        <begin position="12"/>
        <end position="31"/>
    </location>
</feature>
<dbReference type="EMBL" id="JAXLQG010000011">
    <property type="protein sequence ID" value="KAK5534485.1"/>
    <property type="molecule type" value="Genomic_DNA"/>
</dbReference>
<dbReference type="AlphaFoldDB" id="A0AAV9Q2G4"/>
<keyword evidence="4 5" id="KW-0472">Membrane</keyword>
<feature type="transmembrane region" description="Helical" evidence="5">
    <location>
        <begin position="164"/>
        <end position="181"/>
    </location>
</feature>
<evidence type="ECO:0000313" key="7">
    <source>
        <dbReference type="Proteomes" id="UP001345827"/>
    </source>
</evidence>
<comment type="subcellular location">
    <subcellularLocation>
        <location evidence="1">Membrane</location>
        <topology evidence="1">Multi-pass membrane protein</topology>
    </subcellularLocation>
</comment>
<evidence type="ECO:0000256" key="1">
    <source>
        <dbReference type="ARBA" id="ARBA00004141"/>
    </source>
</evidence>